<evidence type="ECO:0000313" key="6">
    <source>
        <dbReference type="Proteomes" id="UP000283509"/>
    </source>
</evidence>
<dbReference type="PROSITE" id="PS00675">
    <property type="entry name" value="SIGMA54_INTERACT_1"/>
    <property type="match status" value="1"/>
</dbReference>
<feature type="domain" description="AIG1-type G" evidence="4">
    <location>
        <begin position="133"/>
        <end position="293"/>
    </location>
</feature>
<dbReference type="Proteomes" id="UP000283509">
    <property type="component" value="Unassembled WGS sequence"/>
</dbReference>
<dbReference type="InterPro" id="IPR006703">
    <property type="entry name" value="G_AIG1"/>
</dbReference>
<dbReference type="GO" id="GO:0005525">
    <property type="term" value="F:GTP binding"/>
    <property type="evidence" value="ECO:0007669"/>
    <property type="project" value="InterPro"/>
</dbReference>
<keyword evidence="2" id="KW-0547">Nucleotide-binding</keyword>
<protein>
    <recommendedName>
        <fullName evidence="4">AIG1-type G domain-containing protein</fullName>
    </recommendedName>
</protein>
<dbReference type="AlphaFoldDB" id="A0A423UAS4"/>
<dbReference type="InterPro" id="IPR025662">
    <property type="entry name" value="Sigma_54_int_dom_ATP-bd_1"/>
</dbReference>
<evidence type="ECO:0000256" key="2">
    <source>
        <dbReference type="ARBA" id="ARBA00022741"/>
    </source>
</evidence>
<dbReference type="PANTHER" id="PTHR32046:SF14">
    <property type="match status" value="1"/>
</dbReference>
<accession>A0A423UAS4</accession>
<proteinExistence type="inferred from homology"/>
<name>A0A423UAS4_PENVA</name>
<dbReference type="CDD" id="cd00882">
    <property type="entry name" value="Ras_like_GTPase"/>
    <property type="match status" value="1"/>
</dbReference>
<gene>
    <name evidence="5" type="ORF">C7M84_006457</name>
</gene>
<sequence>MTNRLRCPCPRESFPAPPFWKWCLLHDPVQRHLFRRSRSPLYSGRWKLEITEQNPEFRQESRSYSPIPLSCIALPSRPEMTDRGSQGGMVYRHARTNESGLRIYQVETSVKIKDENNKIQILTIGKSNDKPTKTILLVGQTGAGKSTLLNATINHIRQVKAEDNFRFYIQDEIGDAEKSSTVSQTEYVTGYLVYHQPGMAHECNFLIIDTPGLADTRGKEEQTRIRKQIEMFLREVKFEVDELHCLGFVINGTINRSHDYLRAIVHDFEDLFGKDTTDITKVLATHIDETPPVSKVLKEMNIKADKMYPFDNGVLYSSCLGGTRRALLNKLKWESLIGQYEEFFEDLIIAKPVSLKLTREVIAEKMNLERSLMMLKKHIDNRVHTLLENKSKKKLYEKYNDCMRKNEAFEGEETITVKRRSKIVGRFTHAHNCPTCEQTCVYPCTVLKSAFCMCPKANLTCEFCPCRNGDHKHECETINEKLETIKVTHATMKDRYEQAKMDKQSVEEVVDKLEKDIANQSTQIATYIKKTVQHIERINEITRNPHGKTPQEYIHCIIKEIKGTAVADIKDPSDRMFVINTLDALPKQIGKLDLHEDDPQITSLRGRFKEIAIRAKSCVEDGLNALAVA</sequence>
<comment type="similarity">
    <text evidence="1">Belongs to the TRAFAC class TrmE-Era-EngA-EngB-Septin-like GTPase superfamily. AIG1/Toc34/Toc159-like paraseptin GTPase family. IAN subfamily.</text>
</comment>
<dbReference type="OrthoDB" id="2386367at2759"/>
<comment type="caution">
    <text evidence="5">The sequence shown here is derived from an EMBL/GenBank/DDBJ whole genome shotgun (WGS) entry which is preliminary data.</text>
</comment>
<feature type="coiled-coil region" evidence="3">
    <location>
        <begin position="496"/>
        <end position="530"/>
    </location>
</feature>
<evidence type="ECO:0000256" key="3">
    <source>
        <dbReference type="SAM" id="Coils"/>
    </source>
</evidence>
<dbReference type="Gene3D" id="3.40.50.300">
    <property type="entry name" value="P-loop containing nucleotide triphosphate hydrolases"/>
    <property type="match status" value="1"/>
</dbReference>
<evidence type="ECO:0000256" key="1">
    <source>
        <dbReference type="ARBA" id="ARBA00008535"/>
    </source>
</evidence>
<evidence type="ECO:0000259" key="4">
    <source>
        <dbReference type="Pfam" id="PF04548"/>
    </source>
</evidence>
<keyword evidence="3" id="KW-0175">Coiled coil</keyword>
<dbReference type="SUPFAM" id="SSF52540">
    <property type="entry name" value="P-loop containing nucleoside triphosphate hydrolases"/>
    <property type="match status" value="1"/>
</dbReference>
<dbReference type="Pfam" id="PF04548">
    <property type="entry name" value="AIG1"/>
    <property type="match status" value="1"/>
</dbReference>
<keyword evidence="6" id="KW-1185">Reference proteome</keyword>
<reference evidence="5 6" key="2">
    <citation type="submission" date="2019-01" db="EMBL/GenBank/DDBJ databases">
        <title>The decoding of complex shrimp genome reveals the adaptation for benthos swimmer, frequently molting mechanism and breeding impact on genome.</title>
        <authorList>
            <person name="Sun Y."/>
            <person name="Gao Y."/>
            <person name="Yu Y."/>
        </authorList>
    </citation>
    <scope>NUCLEOTIDE SEQUENCE [LARGE SCALE GENOMIC DNA]</scope>
    <source>
        <tissue evidence="5">Muscle</tissue>
    </source>
</reference>
<dbReference type="InterPro" id="IPR027417">
    <property type="entry name" value="P-loop_NTPase"/>
</dbReference>
<dbReference type="PANTHER" id="PTHR32046">
    <property type="entry name" value="G DOMAIN-CONTAINING PROTEIN"/>
    <property type="match status" value="1"/>
</dbReference>
<organism evidence="5 6">
    <name type="scientific">Penaeus vannamei</name>
    <name type="common">Whiteleg shrimp</name>
    <name type="synonym">Litopenaeus vannamei</name>
    <dbReference type="NCBI Taxonomy" id="6689"/>
    <lineage>
        <taxon>Eukaryota</taxon>
        <taxon>Metazoa</taxon>
        <taxon>Ecdysozoa</taxon>
        <taxon>Arthropoda</taxon>
        <taxon>Crustacea</taxon>
        <taxon>Multicrustacea</taxon>
        <taxon>Malacostraca</taxon>
        <taxon>Eumalacostraca</taxon>
        <taxon>Eucarida</taxon>
        <taxon>Decapoda</taxon>
        <taxon>Dendrobranchiata</taxon>
        <taxon>Penaeoidea</taxon>
        <taxon>Penaeidae</taxon>
        <taxon>Penaeus</taxon>
    </lineage>
</organism>
<evidence type="ECO:0000313" key="5">
    <source>
        <dbReference type="EMBL" id="ROT85798.1"/>
    </source>
</evidence>
<dbReference type="EMBL" id="QCYY01000182">
    <property type="protein sequence ID" value="ROT85798.1"/>
    <property type="molecule type" value="Genomic_DNA"/>
</dbReference>
<reference evidence="5 6" key="1">
    <citation type="submission" date="2018-04" db="EMBL/GenBank/DDBJ databases">
        <authorList>
            <person name="Zhang X."/>
            <person name="Yuan J."/>
            <person name="Li F."/>
            <person name="Xiang J."/>
        </authorList>
    </citation>
    <scope>NUCLEOTIDE SEQUENCE [LARGE SCALE GENOMIC DNA]</scope>
    <source>
        <tissue evidence="5">Muscle</tissue>
    </source>
</reference>